<evidence type="ECO:0000313" key="2">
    <source>
        <dbReference type="EMBL" id="MDR7277811.1"/>
    </source>
</evidence>
<dbReference type="EMBL" id="JAVDYB010000001">
    <property type="protein sequence ID" value="MDR7277811.1"/>
    <property type="molecule type" value="Genomic_DNA"/>
</dbReference>
<feature type="compositionally biased region" description="Low complexity" evidence="1">
    <location>
        <begin position="80"/>
        <end position="89"/>
    </location>
</feature>
<proteinExistence type="predicted"/>
<reference evidence="2" key="1">
    <citation type="submission" date="2023-07" db="EMBL/GenBank/DDBJ databases">
        <title>Sequencing the genomes of 1000 actinobacteria strains.</title>
        <authorList>
            <person name="Klenk H.-P."/>
        </authorList>
    </citation>
    <scope>NUCLEOTIDE SEQUENCE</scope>
    <source>
        <strain evidence="2">DSM 44707</strain>
    </source>
</reference>
<dbReference type="Proteomes" id="UP001183643">
    <property type="component" value="Unassembled WGS sequence"/>
</dbReference>
<feature type="region of interest" description="Disordered" evidence="1">
    <location>
        <begin position="72"/>
        <end position="98"/>
    </location>
</feature>
<name>A0AAE4CAQ1_9ACTN</name>
<organism evidence="2 3">
    <name type="scientific">Catenuloplanes atrovinosus</name>
    <dbReference type="NCBI Taxonomy" id="137266"/>
    <lineage>
        <taxon>Bacteria</taxon>
        <taxon>Bacillati</taxon>
        <taxon>Actinomycetota</taxon>
        <taxon>Actinomycetes</taxon>
        <taxon>Micromonosporales</taxon>
        <taxon>Micromonosporaceae</taxon>
        <taxon>Catenuloplanes</taxon>
    </lineage>
</organism>
<accession>A0AAE4CAQ1</accession>
<gene>
    <name evidence="2" type="ORF">J2S41_004589</name>
</gene>
<evidence type="ECO:0000313" key="3">
    <source>
        <dbReference type="Proteomes" id="UP001183643"/>
    </source>
</evidence>
<protein>
    <submittedName>
        <fullName evidence="2">CspA family cold shock protein</fullName>
    </submittedName>
</protein>
<dbReference type="AlphaFoldDB" id="A0AAE4CAQ1"/>
<evidence type="ECO:0000256" key="1">
    <source>
        <dbReference type="SAM" id="MobiDB-lite"/>
    </source>
</evidence>
<keyword evidence="3" id="KW-1185">Reference proteome</keyword>
<dbReference type="RefSeq" id="WP_310370331.1">
    <property type="nucleotide sequence ID" value="NZ_JAVDYB010000001.1"/>
</dbReference>
<sequence>MTVDATVREWHADQGWGVLDSAETPGGCWAHFSAAATPGAARLAPGTPVRLDWESPGQDGYPFRAVRFWPAGSDPRDDPAAGPGAAYSSTLSLSFDDD</sequence>
<comment type="caution">
    <text evidence="2">The sequence shown here is derived from an EMBL/GenBank/DDBJ whole genome shotgun (WGS) entry which is preliminary data.</text>
</comment>